<dbReference type="EMBL" id="VCDI01000001">
    <property type="protein sequence ID" value="TLU74043.1"/>
    <property type="molecule type" value="Genomic_DNA"/>
</dbReference>
<evidence type="ECO:0000256" key="4">
    <source>
        <dbReference type="ARBA" id="ARBA00023284"/>
    </source>
</evidence>
<keyword evidence="3" id="KW-1015">Disulfide bond</keyword>
<feature type="domain" description="Thioredoxin" evidence="5">
    <location>
        <begin position="46"/>
        <end position="184"/>
    </location>
</feature>
<evidence type="ECO:0000259" key="5">
    <source>
        <dbReference type="PROSITE" id="PS51352"/>
    </source>
</evidence>
<dbReference type="PROSITE" id="PS51318">
    <property type="entry name" value="TAT"/>
    <property type="match status" value="1"/>
</dbReference>
<evidence type="ECO:0000256" key="1">
    <source>
        <dbReference type="ARBA" id="ARBA00004196"/>
    </source>
</evidence>
<sequence length="187" mass="19557">MSRSVSRRQVLMLAPLGAAAAAGVGFWSMLSGMGSGRFDPHDIHAPAVNRRVPDFMLPSQAPGTGFSSQQLAAQQAPVLVNFFASWCIPCVLEAQTLVGLAHTLPIWGIAYKDHADNAAGFVKRTGTPYARLAADGDGLSAIDWGVSGVPESFLVLPGGLIRWHVAGPLTQDNISGGLMPALRGAGR</sequence>
<dbReference type="Pfam" id="PF00578">
    <property type="entry name" value="AhpC-TSA"/>
    <property type="match status" value="1"/>
</dbReference>
<evidence type="ECO:0000256" key="2">
    <source>
        <dbReference type="ARBA" id="ARBA00022748"/>
    </source>
</evidence>
<dbReference type="GO" id="GO:0016209">
    <property type="term" value="F:antioxidant activity"/>
    <property type="evidence" value="ECO:0007669"/>
    <property type="project" value="InterPro"/>
</dbReference>
<dbReference type="PROSITE" id="PS51352">
    <property type="entry name" value="THIOREDOXIN_2"/>
    <property type="match status" value="1"/>
</dbReference>
<dbReference type="InterPro" id="IPR013766">
    <property type="entry name" value="Thioredoxin_domain"/>
</dbReference>
<dbReference type="InterPro" id="IPR000866">
    <property type="entry name" value="AhpC/TSA"/>
</dbReference>
<protein>
    <submittedName>
        <fullName evidence="6">DsbE family thiol:disulfide interchange protein</fullName>
    </submittedName>
</protein>
<dbReference type="InterPro" id="IPR036249">
    <property type="entry name" value="Thioredoxin-like_sf"/>
</dbReference>
<reference evidence="6 7" key="1">
    <citation type="submission" date="2019-05" db="EMBL/GenBank/DDBJ databases">
        <authorList>
            <person name="Pankratov T."/>
            <person name="Grouzdev D."/>
        </authorList>
    </citation>
    <scope>NUCLEOTIDE SEQUENCE [LARGE SCALE GENOMIC DNA]</scope>
    <source>
        <strain evidence="6 7">KEBCLARHB70R</strain>
    </source>
</reference>
<accession>A0A5R9JBC0</accession>
<dbReference type="AlphaFoldDB" id="A0A5R9JBC0"/>
<dbReference type="OrthoDB" id="9799347at2"/>
<dbReference type="SUPFAM" id="SSF52833">
    <property type="entry name" value="Thioredoxin-like"/>
    <property type="match status" value="1"/>
</dbReference>
<keyword evidence="7" id="KW-1185">Reference proteome</keyword>
<dbReference type="GO" id="GO:0017004">
    <property type="term" value="P:cytochrome complex assembly"/>
    <property type="evidence" value="ECO:0007669"/>
    <property type="project" value="UniProtKB-KW"/>
</dbReference>
<comment type="subcellular location">
    <subcellularLocation>
        <location evidence="1">Cell envelope</location>
    </subcellularLocation>
</comment>
<gene>
    <name evidence="6" type="ORF">FE263_02165</name>
</gene>
<dbReference type="GO" id="GO:0030313">
    <property type="term" value="C:cell envelope"/>
    <property type="evidence" value="ECO:0007669"/>
    <property type="project" value="UniProtKB-SubCell"/>
</dbReference>
<evidence type="ECO:0000313" key="6">
    <source>
        <dbReference type="EMBL" id="TLU74043.1"/>
    </source>
</evidence>
<proteinExistence type="predicted"/>
<evidence type="ECO:0000313" key="7">
    <source>
        <dbReference type="Proteomes" id="UP000305654"/>
    </source>
</evidence>
<comment type="caution">
    <text evidence="6">The sequence shown here is derived from an EMBL/GenBank/DDBJ whole genome shotgun (WGS) entry which is preliminary data.</text>
</comment>
<dbReference type="Proteomes" id="UP000305654">
    <property type="component" value="Unassembled WGS sequence"/>
</dbReference>
<dbReference type="Gene3D" id="3.40.30.10">
    <property type="entry name" value="Glutaredoxin"/>
    <property type="match status" value="1"/>
</dbReference>
<organism evidence="6 7">
    <name type="scientific">Lichenicoccus roseus</name>
    <dbReference type="NCBI Taxonomy" id="2683649"/>
    <lineage>
        <taxon>Bacteria</taxon>
        <taxon>Pseudomonadati</taxon>
        <taxon>Pseudomonadota</taxon>
        <taxon>Alphaproteobacteria</taxon>
        <taxon>Acetobacterales</taxon>
        <taxon>Acetobacteraceae</taxon>
        <taxon>Lichenicoccus</taxon>
    </lineage>
</organism>
<evidence type="ECO:0000256" key="3">
    <source>
        <dbReference type="ARBA" id="ARBA00023157"/>
    </source>
</evidence>
<keyword evidence="4" id="KW-0676">Redox-active center</keyword>
<dbReference type="PANTHER" id="PTHR42852:SF6">
    <property type="entry name" value="THIOL:DISULFIDE INTERCHANGE PROTEIN DSBE"/>
    <property type="match status" value="1"/>
</dbReference>
<dbReference type="PANTHER" id="PTHR42852">
    <property type="entry name" value="THIOL:DISULFIDE INTERCHANGE PROTEIN DSBE"/>
    <property type="match status" value="1"/>
</dbReference>
<dbReference type="InterPro" id="IPR050553">
    <property type="entry name" value="Thioredoxin_ResA/DsbE_sf"/>
</dbReference>
<name>A0A5R9JBC0_9PROT</name>
<keyword evidence="2" id="KW-0201">Cytochrome c-type biogenesis</keyword>
<dbReference type="InterPro" id="IPR006311">
    <property type="entry name" value="TAT_signal"/>
</dbReference>
<dbReference type="GO" id="GO:0016491">
    <property type="term" value="F:oxidoreductase activity"/>
    <property type="evidence" value="ECO:0007669"/>
    <property type="project" value="InterPro"/>
</dbReference>